<dbReference type="Gene3D" id="1.10.10.60">
    <property type="entry name" value="Homeodomain-like"/>
    <property type="match status" value="2"/>
</dbReference>
<feature type="compositionally biased region" description="Gly residues" evidence="10">
    <location>
        <begin position="28"/>
        <end position="47"/>
    </location>
</feature>
<evidence type="ECO:0000256" key="11">
    <source>
        <dbReference type="SAM" id="Phobius"/>
    </source>
</evidence>
<feature type="compositionally biased region" description="Polar residues" evidence="10">
    <location>
        <begin position="1"/>
        <end position="10"/>
    </location>
</feature>
<evidence type="ECO:0000256" key="8">
    <source>
        <dbReference type="ARBA" id="ARBA00023163"/>
    </source>
</evidence>
<dbReference type="CDD" id="cd00167">
    <property type="entry name" value="SANT"/>
    <property type="match status" value="2"/>
</dbReference>
<gene>
    <name evidence="15" type="ORF">D5086_0000009700</name>
</gene>
<dbReference type="EMBL" id="RCHU01000024">
    <property type="protein sequence ID" value="TKS17599.1"/>
    <property type="molecule type" value="Genomic_DNA"/>
</dbReference>
<dbReference type="CDD" id="cd16495">
    <property type="entry name" value="RING_CH-C4HC3_MARCH"/>
    <property type="match status" value="1"/>
</dbReference>
<dbReference type="GO" id="GO:0008270">
    <property type="term" value="F:zinc ion binding"/>
    <property type="evidence" value="ECO:0007669"/>
    <property type="project" value="UniProtKB-KW"/>
</dbReference>
<dbReference type="PANTHER" id="PTHR46214">
    <property type="entry name" value="ZINC FINGER, RING-CH-TYPE"/>
    <property type="match status" value="1"/>
</dbReference>
<feature type="region of interest" description="Disordered" evidence="10">
    <location>
        <begin position="1"/>
        <end position="57"/>
    </location>
</feature>
<dbReference type="SMART" id="SM00717">
    <property type="entry name" value="SANT"/>
    <property type="match status" value="2"/>
</dbReference>
<keyword evidence="5" id="KW-0862">Zinc</keyword>
<dbReference type="InterPro" id="IPR009057">
    <property type="entry name" value="Homeodomain-like_sf"/>
</dbReference>
<keyword evidence="11" id="KW-1133">Transmembrane helix</keyword>
<dbReference type="PROSITE" id="PS51292">
    <property type="entry name" value="ZF_RING_CH"/>
    <property type="match status" value="1"/>
</dbReference>
<reference evidence="15" key="1">
    <citation type="submission" date="2018-10" db="EMBL/GenBank/DDBJ databases">
        <title>Population genomic analysis revealed the cold adaptation of white poplar.</title>
        <authorList>
            <person name="Liu Y.-J."/>
        </authorList>
    </citation>
    <scope>NUCLEOTIDE SEQUENCE [LARGE SCALE GENOMIC DNA]</scope>
    <source>
        <strain evidence="15">PAL-ZL1</strain>
    </source>
</reference>
<feature type="transmembrane region" description="Helical" evidence="11">
    <location>
        <begin position="562"/>
        <end position="580"/>
    </location>
</feature>
<dbReference type="PROSITE" id="PS51294">
    <property type="entry name" value="HTH_MYB"/>
    <property type="match status" value="2"/>
</dbReference>
<dbReference type="InterPro" id="IPR011016">
    <property type="entry name" value="Znf_RING-CH"/>
</dbReference>
<evidence type="ECO:0000256" key="6">
    <source>
        <dbReference type="ARBA" id="ARBA00023015"/>
    </source>
</evidence>
<keyword evidence="6" id="KW-0805">Transcription regulation</keyword>
<feature type="domain" description="RING-CH-type" evidence="13">
    <location>
        <begin position="455"/>
        <end position="521"/>
    </location>
</feature>
<evidence type="ECO:0000256" key="10">
    <source>
        <dbReference type="SAM" id="MobiDB-lite"/>
    </source>
</evidence>
<evidence type="ECO:0000256" key="3">
    <source>
        <dbReference type="ARBA" id="ARBA00022737"/>
    </source>
</evidence>
<sequence>MQNQTENNNDAMRITEGDRENQTNSPTGGDGGAESGELGGGIGGNGRTNGKVKGPWSPEEDAVLSQLVSKFGARNWSLIARGIPGRSGKSCRLRWCNQLDPCLTRKPFTEEEDRIIIAAHAKHGNKWAAIARLLPGRTDNSIKNHWNSTLRRRWADLIRLKPGTSDVMEDGSIEITRASSEETLSVCDISSSQPPEVGDVTIDDQPSQHEDKAPTDTIPQTNEVTVAAQPHGNPTLPRPEARVSAFKVYNPPSGLKMSSGLTRTVPTHGPSVQTPKPDLGSCKFLEDVHCEPIIPSRCGYGCCATPSGGHPPSSLLGAEFVEYEEPPPFSSQELISIATDLNNIAWMKSGLENSSTVIPSNAAGYRMSQGTPVDSQMGMSEQNLRNGHLHFEEGRSRLMGTMAVDGSSHPNNKQSVGEEHIGSSSESGSCSEIVKERSSVSAVDLECGAPEIKLHLAKVERDCRICHLTMDAGNLESGVPFELGCSCKDDLAAAHKQCAEAWFKIKGNKTCEICGSVARNVAGVNETELAEQWNQATDGAMATTTAPVQPAETRNFWQGHQFLNFLLACMVFAFVISWLFHFNIPS</sequence>
<dbReference type="FunFam" id="1.10.10.60:FF:000344">
    <property type="entry name" value="Transcription factor MYB44"/>
    <property type="match status" value="1"/>
</dbReference>
<evidence type="ECO:0000313" key="15">
    <source>
        <dbReference type="EMBL" id="TKS17599.1"/>
    </source>
</evidence>
<keyword evidence="8" id="KW-0804">Transcription</keyword>
<comment type="caution">
    <text evidence="15">The sequence shown here is derived from an EMBL/GenBank/DDBJ whole genome shotgun (WGS) entry which is preliminary data.</text>
</comment>
<keyword evidence="9" id="KW-0539">Nucleus</keyword>
<dbReference type="AlphaFoldDB" id="A0A4U5R3S0"/>
<dbReference type="SMART" id="SM00744">
    <property type="entry name" value="RINGv"/>
    <property type="match status" value="1"/>
</dbReference>
<feature type="compositionally biased region" description="Polar residues" evidence="10">
    <location>
        <begin position="184"/>
        <end position="194"/>
    </location>
</feature>
<evidence type="ECO:0000259" key="12">
    <source>
        <dbReference type="PROSITE" id="PS50090"/>
    </source>
</evidence>
<keyword evidence="11" id="KW-0812">Transmembrane</keyword>
<evidence type="ECO:0000259" key="14">
    <source>
        <dbReference type="PROSITE" id="PS51294"/>
    </source>
</evidence>
<protein>
    <submittedName>
        <fullName evidence="15">Transcriptional activator Myb-like</fullName>
    </submittedName>
</protein>
<dbReference type="SUPFAM" id="SSF57850">
    <property type="entry name" value="RING/U-box"/>
    <property type="match status" value="1"/>
</dbReference>
<evidence type="ECO:0000259" key="13">
    <source>
        <dbReference type="PROSITE" id="PS51292"/>
    </source>
</evidence>
<evidence type="ECO:0000256" key="7">
    <source>
        <dbReference type="ARBA" id="ARBA00023125"/>
    </source>
</evidence>
<organism evidence="15">
    <name type="scientific">Populus alba</name>
    <name type="common">White poplar</name>
    <dbReference type="NCBI Taxonomy" id="43335"/>
    <lineage>
        <taxon>Eukaryota</taxon>
        <taxon>Viridiplantae</taxon>
        <taxon>Streptophyta</taxon>
        <taxon>Embryophyta</taxon>
        <taxon>Tracheophyta</taxon>
        <taxon>Spermatophyta</taxon>
        <taxon>Magnoliopsida</taxon>
        <taxon>eudicotyledons</taxon>
        <taxon>Gunneridae</taxon>
        <taxon>Pentapetalae</taxon>
        <taxon>rosids</taxon>
        <taxon>fabids</taxon>
        <taxon>Malpighiales</taxon>
        <taxon>Salicaceae</taxon>
        <taxon>Saliceae</taxon>
        <taxon>Populus</taxon>
    </lineage>
</organism>
<dbReference type="GO" id="GO:0005634">
    <property type="term" value="C:nucleus"/>
    <property type="evidence" value="ECO:0007669"/>
    <property type="project" value="UniProtKB-SubCell"/>
</dbReference>
<feature type="domain" description="Myb-like" evidence="12">
    <location>
        <begin position="48"/>
        <end position="99"/>
    </location>
</feature>
<dbReference type="InterPro" id="IPR017930">
    <property type="entry name" value="Myb_dom"/>
</dbReference>
<evidence type="ECO:0000256" key="9">
    <source>
        <dbReference type="ARBA" id="ARBA00023242"/>
    </source>
</evidence>
<comment type="subcellular location">
    <subcellularLocation>
        <location evidence="1">Nucleus</location>
    </subcellularLocation>
</comment>
<dbReference type="InterPro" id="IPR013083">
    <property type="entry name" value="Znf_RING/FYVE/PHD"/>
</dbReference>
<keyword evidence="3" id="KW-0677">Repeat</keyword>
<evidence type="ECO:0000256" key="4">
    <source>
        <dbReference type="ARBA" id="ARBA00022771"/>
    </source>
</evidence>
<dbReference type="PANTHER" id="PTHR46214:SF30">
    <property type="entry name" value="OS01G0850200 PROTEIN"/>
    <property type="match status" value="1"/>
</dbReference>
<dbReference type="PROSITE" id="PS50090">
    <property type="entry name" value="MYB_LIKE"/>
    <property type="match status" value="2"/>
</dbReference>
<dbReference type="Gene3D" id="3.30.40.10">
    <property type="entry name" value="Zinc/RING finger domain, C3HC4 (zinc finger)"/>
    <property type="match status" value="1"/>
</dbReference>
<dbReference type="Pfam" id="PF12906">
    <property type="entry name" value="RINGv"/>
    <property type="match status" value="1"/>
</dbReference>
<feature type="domain" description="Myb-like" evidence="12">
    <location>
        <begin position="100"/>
        <end position="150"/>
    </location>
</feature>
<evidence type="ECO:0000256" key="1">
    <source>
        <dbReference type="ARBA" id="ARBA00004123"/>
    </source>
</evidence>
<dbReference type="InterPro" id="IPR001005">
    <property type="entry name" value="SANT/Myb"/>
</dbReference>
<keyword evidence="11" id="KW-0472">Membrane</keyword>
<dbReference type="GO" id="GO:0003677">
    <property type="term" value="F:DNA binding"/>
    <property type="evidence" value="ECO:0007669"/>
    <property type="project" value="UniProtKB-KW"/>
</dbReference>
<evidence type="ECO:0000256" key="5">
    <source>
        <dbReference type="ARBA" id="ARBA00022833"/>
    </source>
</evidence>
<dbReference type="SUPFAM" id="SSF46689">
    <property type="entry name" value="Homeodomain-like"/>
    <property type="match status" value="1"/>
</dbReference>
<feature type="region of interest" description="Disordered" evidence="10">
    <location>
        <begin position="184"/>
        <end position="217"/>
    </location>
</feature>
<feature type="domain" description="HTH myb-type" evidence="14">
    <location>
        <begin position="48"/>
        <end position="103"/>
    </location>
</feature>
<keyword evidence="7" id="KW-0238">DNA-binding</keyword>
<keyword evidence="4" id="KW-0863">Zinc-finger</keyword>
<dbReference type="Pfam" id="PF00249">
    <property type="entry name" value="Myb_DNA-binding"/>
    <property type="match status" value="2"/>
</dbReference>
<feature type="domain" description="HTH myb-type" evidence="14">
    <location>
        <begin position="105"/>
        <end position="154"/>
    </location>
</feature>
<name>A0A4U5R3S0_POPAL</name>
<dbReference type="FunFam" id="1.10.10.60:FF:000060">
    <property type="entry name" value="MYB transcription factor"/>
    <property type="match status" value="1"/>
</dbReference>
<feature type="region of interest" description="Disordered" evidence="10">
    <location>
        <begin position="405"/>
        <end position="428"/>
    </location>
</feature>
<proteinExistence type="predicted"/>
<accession>A0A4U5R3S0</accession>
<keyword evidence="2" id="KW-0479">Metal-binding</keyword>
<evidence type="ECO:0000256" key="2">
    <source>
        <dbReference type="ARBA" id="ARBA00022723"/>
    </source>
</evidence>